<dbReference type="InterPro" id="IPR011009">
    <property type="entry name" value="Kinase-like_dom_sf"/>
</dbReference>
<gene>
    <name evidence="10" type="ORF">DCAF_LOCUS14697</name>
</gene>
<feature type="domain" description="Protein kinase" evidence="8">
    <location>
        <begin position="461"/>
        <end position="803"/>
    </location>
</feature>
<evidence type="ECO:0000313" key="11">
    <source>
        <dbReference type="Proteomes" id="UP001314170"/>
    </source>
</evidence>
<dbReference type="SUPFAM" id="SSF57850">
    <property type="entry name" value="RING/U-box"/>
    <property type="match status" value="1"/>
</dbReference>
<dbReference type="Pfam" id="PF07714">
    <property type="entry name" value="PK_Tyr_Ser-Thr"/>
    <property type="match status" value="1"/>
</dbReference>
<keyword evidence="7" id="KW-0175">Coiled coil</keyword>
<reference evidence="10 11" key="1">
    <citation type="submission" date="2024-01" db="EMBL/GenBank/DDBJ databases">
        <authorList>
            <person name="Waweru B."/>
        </authorList>
    </citation>
    <scope>NUCLEOTIDE SEQUENCE [LARGE SCALE GENOMIC DNA]</scope>
</reference>
<dbReference type="CDD" id="cd16655">
    <property type="entry name" value="RING-Ubox_WDSUB1-like"/>
    <property type="match status" value="1"/>
</dbReference>
<comment type="catalytic activity">
    <reaction evidence="1">
        <text>S-ubiquitinyl-[E2 ubiquitin-conjugating enzyme]-L-cysteine + [acceptor protein]-L-lysine = [E2 ubiquitin-conjugating enzyme]-L-cysteine + N(6)-ubiquitinyl-[acceptor protein]-L-lysine.</text>
        <dbReference type="EC" id="2.3.2.27"/>
    </reaction>
</comment>
<dbReference type="InterPro" id="IPR000719">
    <property type="entry name" value="Prot_kinase_dom"/>
</dbReference>
<dbReference type="InterPro" id="IPR001245">
    <property type="entry name" value="Ser-Thr/Tyr_kinase_cat_dom"/>
</dbReference>
<accession>A0AAV1RWD2</accession>
<keyword evidence="5" id="KW-0808">Transferase</keyword>
<evidence type="ECO:0000259" key="9">
    <source>
        <dbReference type="PROSITE" id="PS51698"/>
    </source>
</evidence>
<dbReference type="AlphaFoldDB" id="A0AAV1RWD2"/>
<keyword evidence="6" id="KW-0833">Ubl conjugation pathway</keyword>
<dbReference type="SUPFAM" id="SSF56112">
    <property type="entry name" value="Protein kinase-like (PK-like)"/>
    <property type="match status" value="1"/>
</dbReference>
<evidence type="ECO:0000256" key="6">
    <source>
        <dbReference type="ARBA" id="ARBA00022786"/>
    </source>
</evidence>
<dbReference type="PANTHER" id="PTHR45647:SF56">
    <property type="entry name" value="U-BOX DOMAIN-CONTAINING PROTEIN 50-RELATED"/>
    <property type="match status" value="1"/>
</dbReference>
<comment type="function">
    <text evidence="2">Functions as an E3 ubiquitin ligase.</text>
</comment>
<proteinExistence type="predicted"/>
<evidence type="ECO:0000256" key="7">
    <source>
        <dbReference type="SAM" id="Coils"/>
    </source>
</evidence>
<dbReference type="PROSITE" id="PS51698">
    <property type="entry name" value="U_BOX"/>
    <property type="match status" value="1"/>
</dbReference>
<evidence type="ECO:0000256" key="5">
    <source>
        <dbReference type="ARBA" id="ARBA00022679"/>
    </source>
</evidence>
<evidence type="ECO:0000256" key="1">
    <source>
        <dbReference type="ARBA" id="ARBA00000900"/>
    </source>
</evidence>
<evidence type="ECO:0000256" key="3">
    <source>
        <dbReference type="ARBA" id="ARBA00004906"/>
    </source>
</evidence>
<dbReference type="InterPro" id="IPR013083">
    <property type="entry name" value="Znf_RING/FYVE/PHD"/>
</dbReference>
<comment type="caution">
    <text evidence="10">The sequence shown here is derived from an EMBL/GenBank/DDBJ whole genome shotgun (WGS) entry which is preliminary data.</text>
</comment>
<dbReference type="Gene3D" id="3.30.40.10">
    <property type="entry name" value="Zinc/RING finger domain, C3HC4 (zinc finger)"/>
    <property type="match status" value="1"/>
</dbReference>
<dbReference type="GO" id="GO:0005524">
    <property type="term" value="F:ATP binding"/>
    <property type="evidence" value="ECO:0007669"/>
    <property type="project" value="InterPro"/>
</dbReference>
<dbReference type="PANTHER" id="PTHR45647">
    <property type="entry name" value="OS02G0152300 PROTEIN"/>
    <property type="match status" value="1"/>
</dbReference>
<dbReference type="InterPro" id="IPR051348">
    <property type="entry name" value="U-box_ubiquitin_ligases"/>
</dbReference>
<sequence>MDGQVEKVYVALGNDLQDGFKTLDWTLRKWKSSPISIVILHLTCSDISKDFVYTPFGKLPASSVSDEKLEVLRKFEQEKIDKLLSKYIAFCGKMKADILKVERSDETIYKAIVDLIFTHRITKLVMGITFMKSSSSWRSKSAISGSFYIHQYKPNFCELFIICGGKLVFLKGENEEGTMEDDQGVMVAKKSSFRSWLGKMFTDNSHDSHRLSASSKTLDSLHSRNQWEDFAPEIENYFKHLLSLNLDEEICKEENEILQASLTESDVAEDDDSTMVMTVAAKMASMRSKVEEAQKMIQKKREESKVNSQRCAKAEWAICLCNSRVEELEAKIKEDFLNRIDLSKSLDAEKEQIQETRRDVQESKNRLSSLAELQSELSSKLQTSTMARSHVEVQLEKAVVGRAEMVREIEELRRQRDVLQRRIEFCKEKDAIGAVAKLNELKCGYREYTAEDIRSATDNFSESLRLKSGGDWTNVYRGRINHTTVAIKMLNSDHGFPQEAFLAKVKALSSIRHPHLVAMIGFCSEPKCFIFEYMHYGSLRDILFSSSKRNRAFRWNDRIRVAYEICSGLGFLHSARPRPIDHVPLTASKVLIDRNLFAKISSRFRLTQSSDEKETLPSIQAFGVLLFQLLTGRNWTGLVEEVMAMDQTDLFRVLDERAGQWPLDLAQELVGIALRCFAINQERSTDFSLPKAREELEKIRRKADDLVAKSGCQVAVNGSIDDREDSIEAPSMFLCPILREVMKNPHIAADGFSYELEAIEEWLSMGRDTSPMTNLMLKHKFLTPNHTLRSLIQEWMRRKSTAS</sequence>
<dbReference type="GO" id="GO:0061630">
    <property type="term" value="F:ubiquitin protein ligase activity"/>
    <property type="evidence" value="ECO:0007669"/>
    <property type="project" value="UniProtKB-EC"/>
</dbReference>
<dbReference type="EC" id="2.3.2.27" evidence="4"/>
<evidence type="ECO:0000259" key="8">
    <source>
        <dbReference type="PROSITE" id="PS50011"/>
    </source>
</evidence>
<keyword evidence="11" id="KW-1185">Reference proteome</keyword>
<name>A0AAV1RWD2_9ROSI</name>
<organism evidence="10 11">
    <name type="scientific">Dovyalis caffra</name>
    <dbReference type="NCBI Taxonomy" id="77055"/>
    <lineage>
        <taxon>Eukaryota</taxon>
        <taxon>Viridiplantae</taxon>
        <taxon>Streptophyta</taxon>
        <taxon>Embryophyta</taxon>
        <taxon>Tracheophyta</taxon>
        <taxon>Spermatophyta</taxon>
        <taxon>Magnoliopsida</taxon>
        <taxon>eudicotyledons</taxon>
        <taxon>Gunneridae</taxon>
        <taxon>Pentapetalae</taxon>
        <taxon>rosids</taxon>
        <taxon>fabids</taxon>
        <taxon>Malpighiales</taxon>
        <taxon>Salicaceae</taxon>
        <taxon>Flacourtieae</taxon>
        <taxon>Dovyalis</taxon>
    </lineage>
</organism>
<feature type="coiled-coil region" evidence="7">
    <location>
        <begin position="339"/>
        <end position="429"/>
    </location>
</feature>
<comment type="pathway">
    <text evidence="3">Protein modification; protein ubiquitination.</text>
</comment>
<dbReference type="EMBL" id="CAWUPB010001158">
    <property type="protein sequence ID" value="CAK7339639.1"/>
    <property type="molecule type" value="Genomic_DNA"/>
</dbReference>
<evidence type="ECO:0000256" key="4">
    <source>
        <dbReference type="ARBA" id="ARBA00012483"/>
    </source>
</evidence>
<protein>
    <recommendedName>
        <fullName evidence="4">RING-type E3 ubiquitin transferase</fullName>
        <ecNumber evidence="4">2.3.2.27</ecNumber>
    </recommendedName>
</protein>
<dbReference type="GO" id="GO:0016567">
    <property type="term" value="P:protein ubiquitination"/>
    <property type="evidence" value="ECO:0007669"/>
    <property type="project" value="InterPro"/>
</dbReference>
<dbReference type="Proteomes" id="UP001314170">
    <property type="component" value="Unassembled WGS sequence"/>
</dbReference>
<dbReference type="Gene3D" id="1.10.510.10">
    <property type="entry name" value="Transferase(Phosphotransferase) domain 1"/>
    <property type="match status" value="1"/>
</dbReference>
<feature type="domain" description="U-box" evidence="9">
    <location>
        <begin position="728"/>
        <end position="802"/>
    </location>
</feature>
<dbReference type="Pfam" id="PF04564">
    <property type="entry name" value="U-box"/>
    <property type="match status" value="1"/>
</dbReference>
<dbReference type="InterPro" id="IPR003613">
    <property type="entry name" value="Ubox_domain"/>
</dbReference>
<evidence type="ECO:0000313" key="10">
    <source>
        <dbReference type="EMBL" id="CAK7339639.1"/>
    </source>
</evidence>
<dbReference type="SMART" id="SM00504">
    <property type="entry name" value="Ubox"/>
    <property type="match status" value="1"/>
</dbReference>
<dbReference type="PROSITE" id="PS50011">
    <property type="entry name" value="PROTEIN_KINASE_DOM"/>
    <property type="match status" value="1"/>
</dbReference>
<evidence type="ECO:0000256" key="2">
    <source>
        <dbReference type="ARBA" id="ARBA00003861"/>
    </source>
</evidence>
<dbReference type="GO" id="GO:0004672">
    <property type="term" value="F:protein kinase activity"/>
    <property type="evidence" value="ECO:0007669"/>
    <property type="project" value="InterPro"/>
</dbReference>